<dbReference type="Proteomes" id="UP000054270">
    <property type="component" value="Unassembled WGS sequence"/>
</dbReference>
<gene>
    <name evidence="1" type="ORF">HYPSUDRAFT_39838</name>
</gene>
<protein>
    <submittedName>
        <fullName evidence="1">Uncharacterized protein</fullName>
    </submittedName>
</protein>
<evidence type="ECO:0000313" key="1">
    <source>
        <dbReference type="EMBL" id="KJA23639.1"/>
    </source>
</evidence>
<organism evidence="1 2">
    <name type="scientific">Hypholoma sublateritium (strain FD-334 SS-4)</name>
    <dbReference type="NCBI Taxonomy" id="945553"/>
    <lineage>
        <taxon>Eukaryota</taxon>
        <taxon>Fungi</taxon>
        <taxon>Dikarya</taxon>
        <taxon>Basidiomycota</taxon>
        <taxon>Agaricomycotina</taxon>
        <taxon>Agaricomycetes</taxon>
        <taxon>Agaricomycetidae</taxon>
        <taxon>Agaricales</taxon>
        <taxon>Agaricineae</taxon>
        <taxon>Strophariaceae</taxon>
        <taxon>Hypholoma</taxon>
    </lineage>
</organism>
<reference evidence="2" key="1">
    <citation type="submission" date="2014-04" db="EMBL/GenBank/DDBJ databases">
        <title>Evolutionary Origins and Diversification of the Mycorrhizal Mutualists.</title>
        <authorList>
            <consortium name="DOE Joint Genome Institute"/>
            <consortium name="Mycorrhizal Genomics Consortium"/>
            <person name="Kohler A."/>
            <person name="Kuo A."/>
            <person name="Nagy L.G."/>
            <person name="Floudas D."/>
            <person name="Copeland A."/>
            <person name="Barry K.W."/>
            <person name="Cichocki N."/>
            <person name="Veneault-Fourrey C."/>
            <person name="LaButti K."/>
            <person name="Lindquist E.A."/>
            <person name="Lipzen A."/>
            <person name="Lundell T."/>
            <person name="Morin E."/>
            <person name="Murat C."/>
            <person name="Riley R."/>
            <person name="Ohm R."/>
            <person name="Sun H."/>
            <person name="Tunlid A."/>
            <person name="Henrissat B."/>
            <person name="Grigoriev I.V."/>
            <person name="Hibbett D.S."/>
            <person name="Martin F."/>
        </authorList>
    </citation>
    <scope>NUCLEOTIDE SEQUENCE [LARGE SCALE GENOMIC DNA]</scope>
    <source>
        <strain evidence="2">FD-334 SS-4</strain>
    </source>
</reference>
<evidence type="ECO:0000313" key="2">
    <source>
        <dbReference type="Proteomes" id="UP000054270"/>
    </source>
</evidence>
<keyword evidence="2" id="KW-1185">Reference proteome</keyword>
<name>A0A0D2NY24_HYPSF</name>
<dbReference type="EMBL" id="KN817542">
    <property type="protein sequence ID" value="KJA23639.1"/>
    <property type="molecule type" value="Genomic_DNA"/>
</dbReference>
<sequence>MTFFIPAGAGSFCFRIAAPASIVRFRMSRPPHVLQEHTHGPLPNLIHAEGLSLLHKDVGRQSSMQSFDTPCETMYEHRADTGKPEYMRRIGCGSTHASSRQAYCGALCHCLVKNCTLTEGFCELQLRGSGCGRGDQCSPPLHTLSDLVAHRVSAWW</sequence>
<dbReference type="AlphaFoldDB" id="A0A0D2NY24"/>
<proteinExistence type="predicted"/>
<accession>A0A0D2NY24</accession>